<evidence type="ECO:0000313" key="10">
    <source>
        <dbReference type="Proteomes" id="UP000176050"/>
    </source>
</evidence>
<dbReference type="PANTHER" id="PTHR22594:SF34">
    <property type="entry name" value="ASPARAGINE--TRNA LIGASE, MITOCHONDRIAL-RELATED"/>
    <property type="match status" value="1"/>
</dbReference>
<dbReference type="SUPFAM" id="SSF55681">
    <property type="entry name" value="Class II aaRS and biotin synthetases"/>
    <property type="match status" value="1"/>
</dbReference>
<dbReference type="OrthoDB" id="9762036at2"/>
<evidence type="ECO:0000256" key="5">
    <source>
        <dbReference type="ARBA" id="ARBA00022917"/>
    </source>
</evidence>
<dbReference type="InterPro" id="IPR004364">
    <property type="entry name" value="Aa-tRNA-synt_II"/>
</dbReference>
<keyword evidence="3 7" id="KW-0547">Nucleotide-binding</keyword>
<feature type="domain" description="Aminoacyl-transfer RNA synthetases class-II family profile" evidence="8">
    <location>
        <begin position="131"/>
        <end position="467"/>
    </location>
</feature>
<dbReference type="Gene3D" id="2.40.50.140">
    <property type="entry name" value="Nucleic acid-binding proteins"/>
    <property type="match status" value="1"/>
</dbReference>
<keyword evidence="2 7" id="KW-0436">Ligase</keyword>
<evidence type="ECO:0000259" key="8">
    <source>
        <dbReference type="PROSITE" id="PS50862"/>
    </source>
</evidence>
<organism evidence="9 10">
    <name type="scientific">Urechidicola croceus</name>
    <dbReference type="NCBI Taxonomy" id="1850246"/>
    <lineage>
        <taxon>Bacteria</taxon>
        <taxon>Pseudomonadati</taxon>
        <taxon>Bacteroidota</taxon>
        <taxon>Flavobacteriia</taxon>
        <taxon>Flavobacteriales</taxon>
        <taxon>Flavobacteriaceae</taxon>
        <taxon>Urechidicola</taxon>
    </lineage>
</organism>
<dbReference type="CDD" id="cd04318">
    <property type="entry name" value="EcAsnRS_like_N"/>
    <property type="match status" value="1"/>
</dbReference>
<reference evidence="9 10" key="1">
    <citation type="submission" date="2016-10" db="EMBL/GenBank/DDBJ databases">
        <title>Lutibacter sp. LPB0138, isolated from marine gastropod.</title>
        <authorList>
            <person name="Kim E."/>
            <person name="Yi H."/>
        </authorList>
    </citation>
    <scope>NUCLEOTIDE SEQUENCE [LARGE SCALE GENOMIC DNA]</scope>
    <source>
        <strain evidence="9 10">LPB0138</strain>
    </source>
</reference>
<sequence>MIKGTVAELLNSDKILQEVHVKGWVRTFRSNRFIALNDGSTIHNIQCVVDFENMNESTLKKIATGAAISVTGTLVESQGKGQKVEIQVTKLEVLGESNPEEYPIQPKRHSLEFLRENAHLRIRTNTFSSVMRVRSALSFAVHKYFTENGFYNFHAPIITGSDAEGAGEMFHVSTFDPKNVPTNENGEVDYSKDFFGKETNLTVSGQLEAETYAMALGKVYTFGPTFRAENSNTTRHLAEFWMIEPEVAFNDLDANMDLGEDFIKSVIKDVLTNCKDDIEFLENRLLQEEKSKPQIERSEMALIEKLNFVIDNNFKRVSYTEAIDILRNSKPNKKKKFQFPINEWGADLQSEHERFLVEKHFKCPVILFDYPANIKAFYMRLNEDGKTVRAMDILFPGIGEIVGGSQREERLDVLKDKIDALGIDEKELWWYLDTRKFGTAVHSGFGLGFERLVQFVTGMGNIRDVIPYPRTPQNAEF</sequence>
<comment type="similarity">
    <text evidence="1 7">Belongs to the class-II aminoacyl-tRNA synthetase family.</text>
</comment>
<keyword evidence="7" id="KW-0963">Cytoplasm</keyword>
<evidence type="ECO:0000313" key="9">
    <source>
        <dbReference type="EMBL" id="AOW21457.1"/>
    </source>
</evidence>
<dbReference type="InterPro" id="IPR004522">
    <property type="entry name" value="Asn-tRNA-ligase"/>
</dbReference>
<dbReference type="RefSeq" id="WP_070237617.1">
    <property type="nucleotide sequence ID" value="NZ_CP017478.1"/>
</dbReference>
<dbReference type="PROSITE" id="PS50862">
    <property type="entry name" value="AA_TRNA_LIGASE_II"/>
    <property type="match status" value="1"/>
</dbReference>
<keyword evidence="5 7" id="KW-0648">Protein biosynthesis</keyword>
<dbReference type="Gene3D" id="3.30.930.10">
    <property type="entry name" value="Bira Bifunctional Protein, Domain 2"/>
    <property type="match status" value="1"/>
</dbReference>
<keyword evidence="6 7" id="KW-0030">Aminoacyl-tRNA synthetase</keyword>
<evidence type="ECO:0000256" key="3">
    <source>
        <dbReference type="ARBA" id="ARBA00022741"/>
    </source>
</evidence>
<name>A0A1D8PA41_9FLAO</name>
<comment type="subunit">
    <text evidence="7">Homodimer.</text>
</comment>
<dbReference type="SUPFAM" id="SSF50249">
    <property type="entry name" value="Nucleic acid-binding proteins"/>
    <property type="match status" value="1"/>
</dbReference>
<dbReference type="InterPro" id="IPR006195">
    <property type="entry name" value="aa-tRNA-synth_II"/>
</dbReference>
<dbReference type="Pfam" id="PF00152">
    <property type="entry name" value="tRNA-synt_2"/>
    <property type="match status" value="1"/>
</dbReference>
<dbReference type="GO" id="GO:0005737">
    <property type="term" value="C:cytoplasm"/>
    <property type="evidence" value="ECO:0007669"/>
    <property type="project" value="UniProtKB-SubCell"/>
</dbReference>
<proteinExistence type="inferred from homology"/>
<evidence type="ECO:0000256" key="1">
    <source>
        <dbReference type="ARBA" id="ARBA00008226"/>
    </source>
</evidence>
<dbReference type="NCBIfam" id="NF003037">
    <property type="entry name" value="PRK03932.1"/>
    <property type="match status" value="1"/>
</dbReference>
<dbReference type="FunFam" id="3.30.930.10:FF:000016">
    <property type="entry name" value="Asparagine--tRNA ligase"/>
    <property type="match status" value="1"/>
</dbReference>
<dbReference type="STRING" id="1850246.LPB138_12550"/>
<dbReference type="GO" id="GO:0003676">
    <property type="term" value="F:nucleic acid binding"/>
    <property type="evidence" value="ECO:0007669"/>
    <property type="project" value="InterPro"/>
</dbReference>
<keyword evidence="10" id="KW-1185">Reference proteome</keyword>
<evidence type="ECO:0000256" key="2">
    <source>
        <dbReference type="ARBA" id="ARBA00022598"/>
    </source>
</evidence>
<dbReference type="GO" id="GO:0006421">
    <property type="term" value="P:asparaginyl-tRNA aminoacylation"/>
    <property type="evidence" value="ECO:0007669"/>
    <property type="project" value="UniProtKB-UniRule"/>
</dbReference>
<dbReference type="NCBIfam" id="TIGR00457">
    <property type="entry name" value="asnS"/>
    <property type="match status" value="1"/>
</dbReference>
<dbReference type="HAMAP" id="MF_00534">
    <property type="entry name" value="Asn_tRNA_synth"/>
    <property type="match status" value="1"/>
</dbReference>
<dbReference type="InterPro" id="IPR004365">
    <property type="entry name" value="NA-bd_OB_tRNA"/>
</dbReference>
<dbReference type="EC" id="6.1.1.22" evidence="7"/>
<dbReference type="PANTHER" id="PTHR22594">
    <property type="entry name" value="ASPARTYL/LYSYL-TRNA SYNTHETASE"/>
    <property type="match status" value="1"/>
</dbReference>
<dbReference type="AlphaFoldDB" id="A0A1D8PA41"/>
<dbReference type="Proteomes" id="UP000176050">
    <property type="component" value="Chromosome"/>
</dbReference>
<evidence type="ECO:0000256" key="7">
    <source>
        <dbReference type="HAMAP-Rule" id="MF_00534"/>
    </source>
</evidence>
<dbReference type="InterPro" id="IPR012340">
    <property type="entry name" value="NA-bd_OB-fold"/>
</dbReference>
<keyword evidence="4 7" id="KW-0067">ATP-binding</keyword>
<dbReference type="CDD" id="cd00776">
    <property type="entry name" value="AsxRS_core"/>
    <property type="match status" value="1"/>
</dbReference>
<dbReference type="Pfam" id="PF01336">
    <property type="entry name" value="tRNA_anti-codon"/>
    <property type="match status" value="1"/>
</dbReference>
<accession>A0A1D8PA41</accession>
<dbReference type="KEGG" id="lul:LPB138_12550"/>
<evidence type="ECO:0000256" key="4">
    <source>
        <dbReference type="ARBA" id="ARBA00022840"/>
    </source>
</evidence>
<comment type="catalytic activity">
    <reaction evidence="7">
        <text>tRNA(Asn) + L-asparagine + ATP = L-asparaginyl-tRNA(Asn) + AMP + diphosphate + H(+)</text>
        <dbReference type="Rhea" id="RHEA:11180"/>
        <dbReference type="Rhea" id="RHEA-COMP:9659"/>
        <dbReference type="Rhea" id="RHEA-COMP:9674"/>
        <dbReference type="ChEBI" id="CHEBI:15378"/>
        <dbReference type="ChEBI" id="CHEBI:30616"/>
        <dbReference type="ChEBI" id="CHEBI:33019"/>
        <dbReference type="ChEBI" id="CHEBI:58048"/>
        <dbReference type="ChEBI" id="CHEBI:78442"/>
        <dbReference type="ChEBI" id="CHEBI:78515"/>
        <dbReference type="ChEBI" id="CHEBI:456215"/>
        <dbReference type="EC" id="6.1.1.22"/>
    </reaction>
</comment>
<evidence type="ECO:0000256" key="6">
    <source>
        <dbReference type="ARBA" id="ARBA00023146"/>
    </source>
</evidence>
<dbReference type="PRINTS" id="PR01042">
    <property type="entry name" value="TRNASYNTHASP"/>
</dbReference>
<dbReference type="GO" id="GO:0005524">
    <property type="term" value="F:ATP binding"/>
    <property type="evidence" value="ECO:0007669"/>
    <property type="project" value="UniProtKB-UniRule"/>
</dbReference>
<dbReference type="InterPro" id="IPR045864">
    <property type="entry name" value="aa-tRNA-synth_II/BPL/LPL"/>
</dbReference>
<comment type="subcellular location">
    <subcellularLocation>
        <location evidence="7">Cytoplasm</location>
    </subcellularLocation>
</comment>
<gene>
    <name evidence="7" type="primary">asnS</name>
    <name evidence="9" type="ORF">LPB138_12550</name>
</gene>
<dbReference type="EMBL" id="CP017478">
    <property type="protein sequence ID" value="AOW21457.1"/>
    <property type="molecule type" value="Genomic_DNA"/>
</dbReference>
<protein>
    <recommendedName>
        <fullName evidence="7">Asparagine--tRNA ligase</fullName>
        <ecNumber evidence="7">6.1.1.22</ecNumber>
    </recommendedName>
    <alternativeName>
        <fullName evidence="7">Asparaginyl-tRNA synthetase</fullName>
        <shortName evidence="7">AsnRS</shortName>
    </alternativeName>
</protein>
<dbReference type="InterPro" id="IPR002312">
    <property type="entry name" value="Asp/Asn-tRNA-synth_IIb"/>
</dbReference>
<dbReference type="GO" id="GO:0004816">
    <property type="term" value="F:asparagine-tRNA ligase activity"/>
    <property type="evidence" value="ECO:0007669"/>
    <property type="project" value="UniProtKB-UniRule"/>
</dbReference>